<reference evidence="1" key="1">
    <citation type="submission" date="2023-07" db="EMBL/GenBank/DDBJ databases">
        <title>Black Yeasts Isolated from many extreme environments.</title>
        <authorList>
            <person name="Coleine C."/>
            <person name="Stajich J.E."/>
            <person name="Selbmann L."/>
        </authorList>
    </citation>
    <scope>NUCLEOTIDE SEQUENCE</scope>
    <source>
        <strain evidence="1">CCFEE 5714</strain>
    </source>
</reference>
<organism evidence="1 2">
    <name type="scientific">Vermiconidia calcicola</name>
    <dbReference type="NCBI Taxonomy" id="1690605"/>
    <lineage>
        <taxon>Eukaryota</taxon>
        <taxon>Fungi</taxon>
        <taxon>Dikarya</taxon>
        <taxon>Ascomycota</taxon>
        <taxon>Pezizomycotina</taxon>
        <taxon>Dothideomycetes</taxon>
        <taxon>Dothideomycetidae</taxon>
        <taxon>Mycosphaerellales</taxon>
        <taxon>Extremaceae</taxon>
        <taxon>Vermiconidia</taxon>
    </lineage>
</organism>
<sequence length="1222" mass="130093">MAQNMPFIFGAGGGQPPVPHNQQQQQLQSNQTRADQSATVQQMATQQNLQLPAGIDMSVLAGISPEQLATIARLFQAGALSLPPPPPDSANPAANVSTSPAQAAQQPQDKPHINAAQEHDVDMDKEDGEVEEGEVSIVPHERDFLRPPPTGPRVRSASPRGPKVKTDAPKSSPRVAKANQTTKRTPPHARAGQAPQVVGTASENTRVNKETSAKTFVHEMVKAGKTFEDLRPEISNPQALVRMFNQLGLPVPSDYSSNKPARQDGTVAASNAARAVPTQPSTISHQNGTNAAINAPQPATTLSSATVPAASEETRKTSVTKRPAPAKPLDRNEYLARLQAAKNKKAEATTRTTTAPEPMEKRAPSTEAPKPLQAPASVAQPSPAGTVLDKTELARQRLEALKAKQAARQNGTAPKQTPVTRSSPIPKPAALAGVQRQYTSSPSQSGLDAGLADIPARAAALPSQPSAAAPSFTVPKLESAATQPAFSPPPLTPGGSIGGLPGLFMMDTTAQAMPSAVPSCPPKAPQQTVPVTSHMTMPQMQPTAQQTPTPLAAPRKRPVASDFDDFSVKPPVAKRPFGQSRHGSEDESVIINVSDDENEDENMGGADAGEASVNASAQTKSFRDSGLLRDFQPRPTLTRQASTPGTPGGGTPGGVTYEQQVKEIEKMRRKIAEAEKRKKSTGKDIGVKVKEAGEVTDSSAAATPVPAESSFPTPDRRPTPNLGNVPMMAESRALDEGKQSMPPPEAQQHSRNIPSIRPVSAATLAKQQEKERLRQRLLELERDEAEDAGEIGEAATVEPEPQPRTSEVPATTPMMAEKAAPTTNGMEADEGQMECGSAAMSEDGELSDDSVSKLYEPQQAQDTRAERAGSNDYRNIVSQATTVSATSQEESEPSLIVPASLSTSQQETDGINMGFGAAPAAGIPLVTSGQTNFAESFPQDTEMTDVAQEPRDRLESMDEGEIDSDEDDGDLDNLNGTASRKQNQLHPEDDIVIDAEDTSAPGDSSSVSSDDSGDFEPEPASDSASMDREANDPVIAAISDASATELFTESGMPDDDLAPELQPEVQVEQTEHANEVKPAQPKARYRPYESPLKGFKDFRWHPDYLKEVPGGFKSLTYNHNIDAAKPLRFFEAAGGKCNDRGCQNQHFREMGLSENEIIKKLGTNNIPAHGPEEIKRWNEGLGGLIKHMRSTNVGKSVDAIAAELSKFRREFTGDPTKVVNLG</sequence>
<accession>A0ACC3NE88</accession>
<protein>
    <submittedName>
        <fullName evidence="1">Uncharacterized protein</fullName>
    </submittedName>
</protein>
<dbReference type="Proteomes" id="UP001281147">
    <property type="component" value="Unassembled WGS sequence"/>
</dbReference>
<proteinExistence type="predicted"/>
<comment type="caution">
    <text evidence="1">The sequence shown here is derived from an EMBL/GenBank/DDBJ whole genome shotgun (WGS) entry which is preliminary data.</text>
</comment>
<evidence type="ECO:0000313" key="1">
    <source>
        <dbReference type="EMBL" id="KAK3715158.1"/>
    </source>
</evidence>
<name>A0ACC3NE88_9PEZI</name>
<keyword evidence="2" id="KW-1185">Reference proteome</keyword>
<dbReference type="EMBL" id="JAUTXU010000051">
    <property type="protein sequence ID" value="KAK3715158.1"/>
    <property type="molecule type" value="Genomic_DNA"/>
</dbReference>
<gene>
    <name evidence="1" type="ORF">LTR37_007368</name>
</gene>
<evidence type="ECO:0000313" key="2">
    <source>
        <dbReference type="Proteomes" id="UP001281147"/>
    </source>
</evidence>